<organism evidence="1 2">
    <name type="scientific">Inhella crocodyli</name>
    <dbReference type="NCBI Taxonomy" id="2499851"/>
    <lineage>
        <taxon>Bacteria</taxon>
        <taxon>Pseudomonadati</taxon>
        <taxon>Pseudomonadota</taxon>
        <taxon>Betaproteobacteria</taxon>
        <taxon>Burkholderiales</taxon>
        <taxon>Sphaerotilaceae</taxon>
        <taxon>Inhella</taxon>
    </lineage>
</organism>
<comment type="caution">
    <text evidence="1">The sequence shown here is derived from an EMBL/GenBank/DDBJ whole genome shotgun (WGS) entry which is preliminary data.</text>
</comment>
<protein>
    <recommendedName>
        <fullName evidence="3">DUF2188 domain-containing protein</fullName>
    </recommendedName>
</protein>
<dbReference type="EMBL" id="SACM01000004">
    <property type="protein sequence ID" value="RVT83800.1"/>
    <property type="molecule type" value="Genomic_DNA"/>
</dbReference>
<proteinExistence type="predicted"/>
<dbReference type="AlphaFoldDB" id="A0A437LEK6"/>
<accession>A0A437LEK6</accession>
<gene>
    <name evidence="1" type="ORF">EOD73_14645</name>
</gene>
<keyword evidence="2" id="KW-1185">Reference proteome</keyword>
<evidence type="ECO:0000313" key="2">
    <source>
        <dbReference type="Proteomes" id="UP000288587"/>
    </source>
</evidence>
<dbReference type="OrthoDB" id="9182641at2"/>
<dbReference type="RefSeq" id="WP_127683764.1">
    <property type="nucleotide sequence ID" value="NZ_SACM01000004.1"/>
</dbReference>
<evidence type="ECO:0000313" key="1">
    <source>
        <dbReference type="EMBL" id="RVT83800.1"/>
    </source>
</evidence>
<evidence type="ECO:0008006" key="3">
    <source>
        <dbReference type="Google" id="ProtNLM"/>
    </source>
</evidence>
<name>A0A437LEK6_9BURK</name>
<dbReference type="Proteomes" id="UP000288587">
    <property type="component" value="Unassembled WGS sequence"/>
</dbReference>
<sequence length="60" mass="7032">MWKIVFHERQGPRINVDKSAPWLPSRQIAETWARYFIEQGYHVSLQAQDGTLERLIPGLP</sequence>
<reference evidence="1 2" key="1">
    <citation type="submission" date="2019-01" db="EMBL/GenBank/DDBJ databases">
        <authorList>
            <person name="Chen W.-M."/>
        </authorList>
    </citation>
    <scope>NUCLEOTIDE SEQUENCE [LARGE SCALE GENOMIC DNA]</scope>
    <source>
        <strain evidence="1 2">CCP-18</strain>
    </source>
</reference>